<feature type="domain" description="Alanine racemase N-terminal" evidence="5">
    <location>
        <begin position="11"/>
        <end position="225"/>
    </location>
</feature>
<dbReference type="OrthoDB" id="9804072at2"/>
<reference evidence="6 7" key="1">
    <citation type="submission" date="2015-09" db="EMBL/GenBank/DDBJ databases">
        <title>Draft genome sequence of a Caloramator mitchellensis, a moderate thermophile from the Great Artesian Basin of Australia.</title>
        <authorList>
            <person name="Patel B.K."/>
        </authorList>
    </citation>
    <scope>NUCLEOTIDE SEQUENCE [LARGE SCALE GENOMIC DNA]</scope>
    <source>
        <strain evidence="6 7">VF08</strain>
    </source>
</reference>
<dbReference type="Gene3D" id="3.20.20.10">
    <property type="entry name" value="Alanine racemase"/>
    <property type="match status" value="1"/>
</dbReference>
<evidence type="ECO:0000256" key="4">
    <source>
        <dbReference type="RuleBase" id="RU004514"/>
    </source>
</evidence>
<protein>
    <recommendedName>
        <fullName evidence="2">Pyridoxal phosphate homeostasis protein</fullName>
        <shortName evidence="2">PLP homeostasis protein</shortName>
    </recommendedName>
</protein>
<sequence length="233" mass="27152">MGIEQNIAYILERIEKAANRAGRNKDEIILVAVSKTHPIESILKAKECGINIFGENKAQELIQKYPLIDDVKWHFIGHLQKNKVKYIIDKVDMIHSLDSIELAKEIDKRAEKNQIKMRVLIEINIGKEDSKSGIYEEEIYSFMEELTKYKNLIVSGIMTIPPLNIDSDKTREYFRRMRQIFDEIKNLKYDNFDIKYISMGMTDDFEIAIEEGANIIRIGTGIFGKRIYKREGE</sequence>
<dbReference type="PATRIC" id="fig|908809.3.peg.1549"/>
<evidence type="ECO:0000259" key="5">
    <source>
        <dbReference type="Pfam" id="PF01168"/>
    </source>
</evidence>
<dbReference type="EMBL" id="LKHP01000008">
    <property type="protein sequence ID" value="KRQ86562.1"/>
    <property type="molecule type" value="Genomic_DNA"/>
</dbReference>
<organism evidence="6 7">
    <name type="scientific">Caloramator mitchellensis</name>
    <dbReference type="NCBI Taxonomy" id="908809"/>
    <lineage>
        <taxon>Bacteria</taxon>
        <taxon>Bacillati</taxon>
        <taxon>Bacillota</taxon>
        <taxon>Clostridia</taxon>
        <taxon>Eubacteriales</taxon>
        <taxon>Clostridiaceae</taxon>
        <taxon>Caloramator</taxon>
    </lineage>
</organism>
<dbReference type="InterPro" id="IPR001608">
    <property type="entry name" value="Ala_racemase_N"/>
</dbReference>
<dbReference type="PIRSF" id="PIRSF004848">
    <property type="entry name" value="YBL036c_PLPDEIII"/>
    <property type="match status" value="1"/>
</dbReference>
<dbReference type="Proteomes" id="UP000052015">
    <property type="component" value="Unassembled WGS sequence"/>
</dbReference>
<keyword evidence="1 2" id="KW-0663">Pyridoxal phosphate</keyword>
<dbReference type="NCBIfam" id="TIGR00044">
    <property type="entry name" value="YggS family pyridoxal phosphate-dependent enzyme"/>
    <property type="match status" value="1"/>
</dbReference>
<dbReference type="SUPFAM" id="SSF51419">
    <property type="entry name" value="PLP-binding barrel"/>
    <property type="match status" value="1"/>
</dbReference>
<gene>
    <name evidence="6" type="ORF">ABG79_01545</name>
</gene>
<feature type="modified residue" description="N6-(pyridoxal phosphate)lysine" evidence="2 3">
    <location>
        <position position="35"/>
    </location>
</feature>
<evidence type="ECO:0000313" key="7">
    <source>
        <dbReference type="Proteomes" id="UP000052015"/>
    </source>
</evidence>
<dbReference type="PANTHER" id="PTHR10146:SF14">
    <property type="entry name" value="PYRIDOXAL PHOSPHATE HOMEOSTASIS PROTEIN"/>
    <property type="match status" value="1"/>
</dbReference>
<proteinExistence type="inferred from homology"/>
<comment type="cofactor">
    <cofactor evidence="3">
        <name>pyridoxal 5'-phosphate</name>
        <dbReference type="ChEBI" id="CHEBI:597326"/>
    </cofactor>
</comment>
<dbReference type="HAMAP" id="MF_02087">
    <property type="entry name" value="PLP_homeostasis"/>
    <property type="match status" value="1"/>
</dbReference>
<dbReference type="PANTHER" id="PTHR10146">
    <property type="entry name" value="PROLINE SYNTHETASE CO-TRANSCRIBED BACTERIAL HOMOLOG PROTEIN"/>
    <property type="match status" value="1"/>
</dbReference>
<dbReference type="STRING" id="908809.ABG79_01545"/>
<dbReference type="Pfam" id="PF01168">
    <property type="entry name" value="Ala_racemase_N"/>
    <property type="match status" value="1"/>
</dbReference>
<dbReference type="InterPro" id="IPR011078">
    <property type="entry name" value="PyrdxlP_homeostasis"/>
</dbReference>
<dbReference type="CDD" id="cd00635">
    <property type="entry name" value="PLPDE_III_YBL036c_like"/>
    <property type="match status" value="1"/>
</dbReference>
<dbReference type="FunFam" id="3.20.20.10:FF:000018">
    <property type="entry name" value="Pyridoxal phosphate homeostasis protein"/>
    <property type="match status" value="1"/>
</dbReference>
<dbReference type="GO" id="GO:0030170">
    <property type="term" value="F:pyridoxal phosphate binding"/>
    <property type="evidence" value="ECO:0007669"/>
    <property type="project" value="UniProtKB-UniRule"/>
</dbReference>
<name>A0A0R3K114_CALMK</name>
<dbReference type="InterPro" id="IPR029066">
    <property type="entry name" value="PLP-binding_barrel"/>
</dbReference>
<evidence type="ECO:0000256" key="2">
    <source>
        <dbReference type="HAMAP-Rule" id="MF_02087"/>
    </source>
</evidence>
<evidence type="ECO:0000313" key="6">
    <source>
        <dbReference type="EMBL" id="KRQ86562.1"/>
    </source>
</evidence>
<keyword evidence="7" id="KW-1185">Reference proteome</keyword>
<evidence type="ECO:0000256" key="3">
    <source>
        <dbReference type="PIRSR" id="PIRSR004848-1"/>
    </source>
</evidence>
<accession>A0A0R3K114</accession>
<dbReference type="PROSITE" id="PS01211">
    <property type="entry name" value="UPF0001"/>
    <property type="match status" value="1"/>
</dbReference>
<dbReference type="AlphaFoldDB" id="A0A0R3K114"/>
<comment type="function">
    <text evidence="2">Pyridoxal 5'-phosphate (PLP)-binding protein, which is involved in PLP homeostasis.</text>
</comment>
<comment type="similarity">
    <text evidence="2 4">Belongs to the pyridoxal phosphate-binding protein YggS/PROSC family.</text>
</comment>
<comment type="caution">
    <text evidence="6">The sequence shown here is derived from an EMBL/GenBank/DDBJ whole genome shotgun (WGS) entry which is preliminary data.</text>
</comment>
<evidence type="ECO:0000256" key="1">
    <source>
        <dbReference type="ARBA" id="ARBA00022898"/>
    </source>
</evidence>
<dbReference type="RefSeq" id="WP_057978787.1">
    <property type="nucleotide sequence ID" value="NZ_LKHP01000008.1"/>
</dbReference>